<feature type="compositionally biased region" description="Polar residues" evidence="9">
    <location>
        <begin position="237"/>
        <end position="267"/>
    </location>
</feature>
<dbReference type="Gene3D" id="1.10.10.60">
    <property type="entry name" value="Homeodomain-like"/>
    <property type="match status" value="1"/>
</dbReference>
<feature type="compositionally biased region" description="Basic and acidic residues" evidence="9">
    <location>
        <begin position="15"/>
        <end position="29"/>
    </location>
</feature>
<evidence type="ECO:0000259" key="10">
    <source>
        <dbReference type="PROSITE" id="PS50071"/>
    </source>
</evidence>
<evidence type="ECO:0000256" key="8">
    <source>
        <dbReference type="PROSITE-ProRule" id="PRU00108"/>
    </source>
</evidence>
<dbReference type="Pfam" id="PF05920">
    <property type="entry name" value="Homeobox_KN"/>
    <property type="match status" value="1"/>
</dbReference>
<dbReference type="InterPro" id="IPR050224">
    <property type="entry name" value="TALE_homeobox"/>
</dbReference>
<dbReference type="CDD" id="cd00086">
    <property type="entry name" value="homeodomain"/>
    <property type="match status" value="1"/>
</dbReference>
<proteinExistence type="inferred from homology"/>
<dbReference type="EMBL" id="LFYR01000167">
    <property type="protein sequence ID" value="KMZ75416.1"/>
    <property type="molecule type" value="Genomic_DNA"/>
</dbReference>
<dbReference type="InterPro" id="IPR006563">
    <property type="entry name" value="POX_dom"/>
</dbReference>
<keyword evidence="6" id="KW-0804">Transcription</keyword>
<dbReference type="InterPro" id="IPR008422">
    <property type="entry name" value="KN_HD"/>
</dbReference>
<feature type="region of interest" description="Disordered" evidence="9">
    <location>
        <begin position="455"/>
        <end position="477"/>
    </location>
</feature>
<evidence type="ECO:0000256" key="3">
    <source>
        <dbReference type="ARBA" id="ARBA00023015"/>
    </source>
</evidence>
<keyword evidence="3" id="KW-0805">Transcription regulation</keyword>
<organism evidence="11 12">
    <name type="scientific">Zostera marina</name>
    <name type="common">Eelgrass</name>
    <dbReference type="NCBI Taxonomy" id="29655"/>
    <lineage>
        <taxon>Eukaryota</taxon>
        <taxon>Viridiplantae</taxon>
        <taxon>Streptophyta</taxon>
        <taxon>Embryophyta</taxon>
        <taxon>Tracheophyta</taxon>
        <taxon>Spermatophyta</taxon>
        <taxon>Magnoliopsida</taxon>
        <taxon>Liliopsida</taxon>
        <taxon>Zosteraceae</taxon>
        <taxon>Zostera</taxon>
    </lineage>
</organism>
<evidence type="ECO:0000256" key="6">
    <source>
        <dbReference type="ARBA" id="ARBA00023163"/>
    </source>
</evidence>
<dbReference type="GO" id="GO:0006355">
    <property type="term" value="P:regulation of DNA-templated transcription"/>
    <property type="evidence" value="ECO:0007669"/>
    <property type="project" value="InterPro"/>
</dbReference>
<comment type="similarity">
    <text evidence="2">Belongs to the TALE/BELL homeobox family.</text>
</comment>
<sequence>MSQGLHQGIFDFSDGFDRSRPSQTDHHQSENITTTVYDPTASGGNMLSEMFDFHHAGVASSATQLLTDQISSGYYARLQQRPPPMNSWNPNTVGMLMNPHHLQHQQQPTICSSSPVDETQIPQALPLHHHHHHNFVNNHAPTLQVQGGLSLSLSSSMQQPFEIAKEETPASSLYYNNINIPLQQGQLGFNGQMGVLNILRHSKYAKAARELLEEFCSVNRDDHDVKNRKGKRHRSDSSSIPNQPANYCSSSSSKLQSEPNLSSSQRFEQQRRKSGLLSMLDEVDRRYNYYCEQMQMIVNSFDAVMDLGAAKPYTGLAQKAMSRHFRCLKDGVIAQLKHTCEVLGDKDTGITSGMTKGETPRLKILDRNLRQQRSFNHMGMMEQETWRPQRGLPERSVNILRAWLFEHFLHPYPSDGDKHLLARQTGLTRNQVSNWFINARVRLWKPMVEEMYLEESKENEDKEAEGETSSSSAAENKNHFRHHHQFKSLPTEYPFGANNISRSTVGAAELQAPVFLNYGSQIRFGDPGDVSLTLGLQQSVNMPAENNNNRFSL</sequence>
<reference evidence="12" key="1">
    <citation type="journal article" date="2016" name="Nature">
        <title>The genome of the seagrass Zostera marina reveals angiosperm adaptation to the sea.</title>
        <authorList>
            <person name="Olsen J.L."/>
            <person name="Rouze P."/>
            <person name="Verhelst B."/>
            <person name="Lin Y.-C."/>
            <person name="Bayer T."/>
            <person name="Collen J."/>
            <person name="Dattolo E."/>
            <person name="De Paoli E."/>
            <person name="Dittami S."/>
            <person name="Maumus F."/>
            <person name="Michel G."/>
            <person name="Kersting A."/>
            <person name="Lauritano C."/>
            <person name="Lohaus R."/>
            <person name="Toepel M."/>
            <person name="Tonon T."/>
            <person name="Vanneste K."/>
            <person name="Amirebrahimi M."/>
            <person name="Brakel J."/>
            <person name="Bostroem C."/>
            <person name="Chovatia M."/>
            <person name="Grimwood J."/>
            <person name="Jenkins J.W."/>
            <person name="Jueterbock A."/>
            <person name="Mraz A."/>
            <person name="Stam W.T."/>
            <person name="Tice H."/>
            <person name="Bornberg-Bauer E."/>
            <person name="Green P.J."/>
            <person name="Pearson G.A."/>
            <person name="Procaccini G."/>
            <person name="Duarte C.M."/>
            <person name="Schmutz J."/>
            <person name="Reusch T.B.H."/>
            <person name="Van de Peer Y."/>
        </authorList>
    </citation>
    <scope>NUCLEOTIDE SEQUENCE [LARGE SCALE GENOMIC DNA]</scope>
    <source>
        <strain evidence="12">cv. Finnish</strain>
    </source>
</reference>
<dbReference type="FunFam" id="1.10.10.60:FF:000083">
    <property type="entry name" value="BEL1-like homeodomain protein 4"/>
    <property type="match status" value="1"/>
</dbReference>
<dbReference type="STRING" id="29655.A0A0K9Q288"/>
<evidence type="ECO:0000313" key="12">
    <source>
        <dbReference type="Proteomes" id="UP000036987"/>
    </source>
</evidence>
<dbReference type="SUPFAM" id="SSF46689">
    <property type="entry name" value="Homeodomain-like"/>
    <property type="match status" value="1"/>
</dbReference>
<feature type="region of interest" description="Disordered" evidence="9">
    <location>
        <begin position="223"/>
        <end position="269"/>
    </location>
</feature>
<evidence type="ECO:0000256" key="9">
    <source>
        <dbReference type="SAM" id="MobiDB-lite"/>
    </source>
</evidence>
<keyword evidence="4 8" id="KW-0238">DNA-binding</keyword>
<feature type="compositionally biased region" description="Polar residues" evidence="9">
    <location>
        <begin position="30"/>
        <end position="40"/>
    </location>
</feature>
<keyword evidence="12" id="KW-1185">Reference proteome</keyword>
<dbReference type="PROSITE" id="PS50071">
    <property type="entry name" value="HOMEOBOX_2"/>
    <property type="match status" value="1"/>
</dbReference>
<evidence type="ECO:0000256" key="7">
    <source>
        <dbReference type="ARBA" id="ARBA00023242"/>
    </source>
</evidence>
<dbReference type="InterPro" id="IPR001356">
    <property type="entry name" value="HD"/>
</dbReference>
<protein>
    <submittedName>
        <fullName evidence="11">BEL1-like homeodomain protein 4</fullName>
    </submittedName>
</protein>
<accession>A0A0K9Q288</accession>
<feature type="domain" description="Homeobox" evidence="10">
    <location>
        <begin position="383"/>
        <end position="446"/>
    </location>
</feature>
<dbReference type="GO" id="GO:0003677">
    <property type="term" value="F:DNA binding"/>
    <property type="evidence" value="ECO:0007669"/>
    <property type="project" value="UniProtKB-UniRule"/>
</dbReference>
<keyword evidence="7 8" id="KW-0539">Nucleus</keyword>
<dbReference type="AlphaFoldDB" id="A0A0K9Q288"/>
<evidence type="ECO:0000313" key="11">
    <source>
        <dbReference type="EMBL" id="KMZ75416.1"/>
    </source>
</evidence>
<dbReference type="Proteomes" id="UP000036987">
    <property type="component" value="Unassembled WGS sequence"/>
</dbReference>
<evidence type="ECO:0000256" key="4">
    <source>
        <dbReference type="ARBA" id="ARBA00023125"/>
    </source>
</evidence>
<dbReference type="Pfam" id="PF07526">
    <property type="entry name" value="POX"/>
    <property type="match status" value="1"/>
</dbReference>
<evidence type="ECO:0000256" key="1">
    <source>
        <dbReference type="ARBA" id="ARBA00004123"/>
    </source>
</evidence>
<dbReference type="GO" id="GO:0005634">
    <property type="term" value="C:nucleus"/>
    <property type="evidence" value="ECO:0000318"/>
    <property type="project" value="GO_Central"/>
</dbReference>
<evidence type="ECO:0000256" key="2">
    <source>
        <dbReference type="ARBA" id="ARBA00006454"/>
    </source>
</evidence>
<dbReference type="InterPro" id="IPR009057">
    <property type="entry name" value="Homeodomain-like_sf"/>
</dbReference>
<gene>
    <name evidence="11" type="ORF">ZOSMA_114G00130</name>
</gene>
<dbReference type="OrthoDB" id="10056939at2759"/>
<dbReference type="SMART" id="SM00389">
    <property type="entry name" value="HOX"/>
    <property type="match status" value="1"/>
</dbReference>
<feature type="DNA-binding region" description="Homeobox" evidence="8">
    <location>
        <begin position="385"/>
        <end position="447"/>
    </location>
</feature>
<feature type="region of interest" description="Disordered" evidence="9">
    <location>
        <begin position="11"/>
        <end position="40"/>
    </location>
</feature>
<comment type="caution">
    <text evidence="11">The sequence shown here is derived from an EMBL/GenBank/DDBJ whole genome shotgun (WGS) entry which is preliminary data.</text>
</comment>
<name>A0A0K9Q288_ZOSMR</name>
<dbReference type="PANTHER" id="PTHR11850">
    <property type="entry name" value="HOMEOBOX PROTEIN TRANSCRIPTION FACTORS"/>
    <property type="match status" value="1"/>
</dbReference>
<comment type="subcellular location">
    <subcellularLocation>
        <location evidence="1 8">Nucleus</location>
    </subcellularLocation>
</comment>
<dbReference type="SMART" id="SM00574">
    <property type="entry name" value="POX"/>
    <property type="match status" value="1"/>
</dbReference>
<keyword evidence="5 8" id="KW-0371">Homeobox</keyword>
<evidence type="ECO:0000256" key="5">
    <source>
        <dbReference type="ARBA" id="ARBA00023155"/>
    </source>
</evidence>